<dbReference type="EMBL" id="LLXL01000143">
    <property type="protein sequence ID" value="PKK77192.1"/>
    <property type="molecule type" value="Genomic_DNA"/>
</dbReference>
<evidence type="ECO:0000313" key="2">
    <source>
        <dbReference type="EMBL" id="PKK77192.1"/>
    </source>
</evidence>
<gene>
    <name evidence="2" type="ORF">RhiirC2_103133</name>
</gene>
<dbReference type="Proteomes" id="UP000233469">
    <property type="component" value="Unassembled WGS sequence"/>
</dbReference>
<reference evidence="2 3" key="1">
    <citation type="submission" date="2016-04" db="EMBL/GenBank/DDBJ databases">
        <title>Genome analyses suggest a sexual origin of heterokaryosis in a supposedly ancient asexual fungus.</title>
        <authorList>
            <person name="Ropars J."/>
            <person name="Sedzielewska K."/>
            <person name="Noel J."/>
            <person name="Charron P."/>
            <person name="Farinelli L."/>
            <person name="Marton T."/>
            <person name="Kruger M."/>
            <person name="Pelin A."/>
            <person name="Brachmann A."/>
            <person name="Corradi N."/>
        </authorList>
    </citation>
    <scope>NUCLEOTIDE SEQUENCE [LARGE SCALE GENOMIC DNA]</scope>
    <source>
        <strain evidence="2 3">C2</strain>
    </source>
</reference>
<comment type="caution">
    <text evidence="2">The sequence shown here is derived from an EMBL/GenBank/DDBJ whole genome shotgun (WGS) entry which is preliminary data.</text>
</comment>
<reference evidence="2 3" key="2">
    <citation type="submission" date="2017-10" db="EMBL/GenBank/DDBJ databases">
        <title>Extensive intraspecific genome diversity in a model arbuscular mycorrhizal fungus.</title>
        <authorList>
            <person name="Chen E.C.H."/>
            <person name="Morin E."/>
            <person name="Baudet D."/>
            <person name="Noel J."/>
            <person name="Ndikumana S."/>
            <person name="Charron P."/>
            <person name="St-Onge C."/>
            <person name="Giorgi J."/>
            <person name="Grigoriev I.V."/>
            <person name="Roux C."/>
            <person name="Martin F.M."/>
            <person name="Corradi N."/>
        </authorList>
    </citation>
    <scope>NUCLEOTIDE SEQUENCE [LARGE SCALE GENOMIC DNA]</scope>
    <source>
        <strain evidence="2 3">C2</strain>
    </source>
</reference>
<evidence type="ECO:0000313" key="3">
    <source>
        <dbReference type="Proteomes" id="UP000233469"/>
    </source>
</evidence>
<proteinExistence type="predicted"/>
<accession>A0A2N1NTG9</accession>
<keyword evidence="1" id="KW-1133">Transmembrane helix</keyword>
<dbReference type="AlphaFoldDB" id="A0A2N1NTG9"/>
<evidence type="ECO:0000256" key="1">
    <source>
        <dbReference type="SAM" id="Phobius"/>
    </source>
</evidence>
<keyword evidence="1" id="KW-0472">Membrane</keyword>
<keyword evidence="1" id="KW-0812">Transmembrane</keyword>
<sequence>MFLSYFPVKQNLYQQKIFYPIIQLTILNYYNIFCFFFRCTWLSTKCHVHKVCPKRD</sequence>
<name>A0A2N1NTG9_9GLOM</name>
<feature type="transmembrane region" description="Helical" evidence="1">
    <location>
        <begin position="17"/>
        <end position="37"/>
    </location>
</feature>
<protein>
    <submittedName>
        <fullName evidence="2">Uncharacterized protein</fullName>
    </submittedName>
</protein>
<organism evidence="2 3">
    <name type="scientific">Rhizophagus irregularis</name>
    <dbReference type="NCBI Taxonomy" id="588596"/>
    <lineage>
        <taxon>Eukaryota</taxon>
        <taxon>Fungi</taxon>
        <taxon>Fungi incertae sedis</taxon>
        <taxon>Mucoromycota</taxon>
        <taxon>Glomeromycotina</taxon>
        <taxon>Glomeromycetes</taxon>
        <taxon>Glomerales</taxon>
        <taxon>Glomeraceae</taxon>
        <taxon>Rhizophagus</taxon>
    </lineage>
</organism>